<feature type="domain" description="FAD-binding" evidence="2">
    <location>
        <begin position="2"/>
        <end position="112"/>
    </location>
</feature>
<name>A0A7Z0E8D8_9MICC</name>
<protein>
    <submittedName>
        <fullName evidence="3">2-polyprenyl-6-methoxyphenol hydroxylase-like FAD-dependent oxidoreductase</fullName>
    </submittedName>
</protein>
<organism evidence="3 4">
    <name type="scientific">Nesterenkonia sandarakina</name>
    <dbReference type="NCBI Taxonomy" id="272918"/>
    <lineage>
        <taxon>Bacteria</taxon>
        <taxon>Bacillati</taxon>
        <taxon>Actinomycetota</taxon>
        <taxon>Actinomycetes</taxon>
        <taxon>Micrococcales</taxon>
        <taxon>Micrococcaceae</taxon>
        <taxon>Nesterenkonia</taxon>
    </lineage>
</organism>
<dbReference type="Gene3D" id="3.30.70.2450">
    <property type="match status" value="1"/>
</dbReference>
<evidence type="ECO:0000256" key="1">
    <source>
        <dbReference type="ARBA" id="ARBA00023002"/>
    </source>
</evidence>
<dbReference type="InterPro" id="IPR002938">
    <property type="entry name" value="FAD-bd"/>
</dbReference>
<proteinExistence type="predicted"/>
<comment type="caution">
    <text evidence="3">The sequence shown here is derived from an EMBL/GenBank/DDBJ whole genome shotgun (WGS) entry which is preliminary data.</text>
</comment>
<accession>A0A7Z0E8D8</accession>
<dbReference type="Pfam" id="PF01494">
    <property type="entry name" value="FAD_binding_3"/>
    <property type="match status" value="2"/>
</dbReference>
<dbReference type="GO" id="GO:0008688">
    <property type="term" value="F:3-(3-hydroxyphenyl)propionate hydroxylase activity"/>
    <property type="evidence" value="ECO:0007669"/>
    <property type="project" value="TreeGrafter"/>
</dbReference>
<dbReference type="InterPro" id="IPR050631">
    <property type="entry name" value="PheA/TfdB_FAD_monoxygenase"/>
</dbReference>
<evidence type="ECO:0000259" key="2">
    <source>
        <dbReference type="Pfam" id="PF01494"/>
    </source>
</evidence>
<dbReference type="PRINTS" id="PR00420">
    <property type="entry name" value="RNGMNOXGNASE"/>
</dbReference>
<evidence type="ECO:0000313" key="4">
    <source>
        <dbReference type="Proteomes" id="UP000560069"/>
    </source>
</evidence>
<feature type="domain" description="FAD-binding" evidence="2">
    <location>
        <begin position="198"/>
        <end position="347"/>
    </location>
</feature>
<keyword evidence="1" id="KW-0560">Oxidoreductase</keyword>
<gene>
    <name evidence="3" type="ORF">HNR11_000766</name>
</gene>
<sequence length="402" mass="42284">MAEVIVVGAGPVGLLLGALLRGSGVDVQILEQRSEGSGASRAIGVHAPVLTALEDSGLTAGLLEQAVRVTRGEARAQGELLGVVRFDRLSTRFPFVATLPQSGTEAVFAQAAPPPQRGVSVSAVRTCPDHVELETSHGDRRAPVVVLAGGPRSRELVYRSAQAHTYPDRYLMTDVLISDDLVPNRPVPGDQTSQDQLPEHSAAHTALVHLEPGGVLESFPLPQGRRRLVAWDSAGAAQNPALEDPAAQRDRLQRRLAAHGQELTGEVSSFGVRRFLAPALRRGRLLVIGDAAHEVSPIGGQGMNLGLLDAATLAPLLASWVNTGAAPEAALREWERTRLRSARRAARLAALNTRLGRPLPGAGDAVRRTGVRLMLGPGAGKAFAHAYSMGLDTASRGPAGNS</sequence>
<keyword evidence="4" id="KW-1185">Reference proteome</keyword>
<dbReference type="InterPro" id="IPR036188">
    <property type="entry name" value="FAD/NAD-bd_sf"/>
</dbReference>
<dbReference type="Gene3D" id="3.50.50.60">
    <property type="entry name" value="FAD/NAD(P)-binding domain"/>
    <property type="match status" value="1"/>
</dbReference>
<dbReference type="EMBL" id="JACCFQ010000001">
    <property type="protein sequence ID" value="NYJ16232.1"/>
    <property type="molecule type" value="Genomic_DNA"/>
</dbReference>
<dbReference type="Proteomes" id="UP000560069">
    <property type="component" value="Unassembled WGS sequence"/>
</dbReference>
<evidence type="ECO:0000313" key="3">
    <source>
        <dbReference type="EMBL" id="NYJ16232.1"/>
    </source>
</evidence>
<dbReference type="GO" id="GO:0071949">
    <property type="term" value="F:FAD binding"/>
    <property type="evidence" value="ECO:0007669"/>
    <property type="project" value="InterPro"/>
</dbReference>
<dbReference type="GO" id="GO:0019622">
    <property type="term" value="P:3-(3-hydroxy)phenylpropionate catabolic process"/>
    <property type="evidence" value="ECO:0007669"/>
    <property type="project" value="TreeGrafter"/>
</dbReference>
<dbReference type="PANTHER" id="PTHR43476:SF3">
    <property type="entry name" value="FAD-BINDING MONOOXYGENASE"/>
    <property type="match status" value="1"/>
</dbReference>
<dbReference type="PANTHER" id="PTHR43476">
    <property type="entry name" value="3-(3-HYDROXY-PHENYL)PROPIONATE/3-HYDROXYCINNAMIC ACID HYDROXYLASE"/>
    <property type="match status" value="1"/>
</dbReference>
<reference evidence="3 4" key="1">
    <citation type="submission" date="2020-07" db="EMBL/GenBank/DDBJ databases">
        <title>Sequencing the genomes of 1000 actinobacteria strains.</title>
        <authorList>
            <person name="Klenk H.-P."/>
        </authorList>
    </citation>
    <scope>NUCLEOTIDE SEQUENCE [LARGE SCALE GENOMIC DNA]</scope>
    <source>
        <strain evidence="3 4">DSM 15664</strain>
    </source>
</reference>
<dbReference type="SUPFAM" id="SSF51905">
    <property type="entry name" value="FAD/NAD(P)-binding domain"/>
    <property type="match status" value="1"/>
</dbReference>
<dbReference type="AlphaFoldDB" id="A0A7Z0E8D8"/>